<dbReference type="InterPro" id="IPR016181">
    <property type="entry name" value="Acyl_CoA_acyltransferase"/>
</dbReference>
<dbReference type="CDD" id="cd04301">
    <property type="entry name" value="NAT_SF"/>
    <property type="match status" value="1"/>
</dbReference>
<keyword evidence="5" id="KW-1185">Reference proteome</keyword>
<dbReference type="Pfam" id="PF00583">
    <property type="entry name" value="Acetyltransf_1"/>
    <property type="match status" value="1"/>
</dbReference>
<organism evidence="4 5">
    <name type="scientific">Streptomyces hokutonensis</name>
    <dbReference type="NCBI Taxonomy" id="1306990"/>
    <lineage>
        <taxon>Bacteria</taxon>
        <taxon>Bacillati</taxon>
        <taxon>Actinomycetota</taxon>
        <taxon>Actinomycetes</taxon>
        <taxon>Kitasatosporales</taxon>
        <taxon>Streptomycetaceae</taxon>
        <taxon>Streptomyces</taxon>
    </lineage>
</organism>
<dbReference type="EMBL" id="JBIAHM010000042">
    <property type="protein sequence ID" value="MFE9606884.1"/>
    <property type="molecule type" value="Genomic_DNA"/>
</dbReference>
<evidence type="ECO:0000313" key="4">
    <source>
        <dbReference type="EMBL" id="MFE9606884.1"/>
    </source>
</evidence>
<keyword evidence="1" id="KW-0808">Transferase</keyword>
<dbReference type="PANTHER" id="PTHR43877">
    <property type="entry name" value="AMINOALKYLPHOSPHONATE N-ACETYLTRANSFERASE-RELATED-RELATED"/>
    <property type="match status" value="1"/>
</dbReference>
<evidence type="ECO:0000313" key="5">
    <source>
        <dbReference type="Proteomes" id="UP001601303"/>
    </source>
</evidence>
<evidence type="ECO:0000259" key="3">
    <source>
        <dbReference type="PROSITE" id="PS51186"/>
    </source>
</evidence>
<dbReference type="InterPro" id="IPR050832">
    <property type="entry name" value="Bact_Acetyltransf"/>
</dbReference>
<proteinExistence type="predicted"/>
<dbReference type="InterPro" id="IPR000182">
    <property type="entry name" value="GNAT_dom"/>
</dbReference>
<evidence type="ECO:0000256" key="1">
    <source>
        <dbReference type="ARBA" id="ARBA00022679"/>
    </source>
</evidence>
<dbReference type="RefSeq" id="WP_388115727.1">
    <property type="nucleotide sequence ID" value="NZ_JBIAHM010000042.1"/>
</dbReference>
<protein>
    <submittedName>
        <fullName evidence="4">GNAT family N-acetyltransferase</fullName>
    </submittedName>
</protein>
<accession>A0ABW6MME4</accession>
<name>A0ABW6MME4_9ACTN</name>
<dbReference type="PANTHER" id="PTHR43877:SF2">
    <property type="entry name" value="AMINOALKYLPHOSPHONATE N-ACETYLTRANSFERASE-RELATED"/>
    <property type="match status" value="1"/>
</dbReference>
<dbReference type="PROSITE" id="PS51186">
    <property type="entry name" value="GNAT"/>
    <property type="match status" value="1"/>
</dbReference>
<keyword evidence="2" id="KW-0012">Acyltransferase</keyword>
<comment type="caution">
    <text evidence="4">The sequence shown here is derived from an EMBL/GenBank/DDBJ whole genome shotgun (WGS) entry which is preliminary data.</text>
</comment>
<dbReference type="Proteomes" id="UP001601303">
    <property type="component" value="Unassembled WGS sequence"/>
</dbReference>
<dbReference type="SUPFAM" id="SSF55729">
    <property type="entry name" value="Acyl-CoA N-acyltransferases (Nat)"/>
    <property type="match status" value="1"/>
</dbReference>
<reference evidence="4 5" key="1">
    <citation type="submission" date="2024-10" db="EMBL/GenBank/DDBJ databases">
        <title>The Natural Products Discovery Center: Release of the First 8490 Sequenced Strains for Exploring Actinobacteria Biosynthetic Diversity.</title>
        <authorList>
            <person name="Kalkreuter E."/>
            <person name="Kautsar S.A."/>
            <person name="Yang D."/>
            <person name="Bader C.D."/>
            <person name="Teijaro C.N."/>
            <person name="Fluegel L."/>
            <person name="Davis C.M."/>
            <person name="Simpson J.R."/>
            <person name="Lauterbach L."/>
            <person name="Steele A.D."/>
            <person name="Gui C."/>
            <person name="Meng S."/>
            <person name="Li G."/>
            <person name="Viehrig K."/>
            <person name="Ye F."/>
            <person name="Su P."/>
            <person name="Kiefer A.F."/>
            <person name="Nichols A."/>
            <person name="Cepeda A.J."/>
            <person name="Yan W."/>
            <person name="Fan B."/>
            <person name="Jiang Y."/>
            <person name="Adhikari A."/>
            <person name="Zheng C.-J."/>
            <person name="Schuster L."/>
            <person name="Cowan T.M."/>
            <person name="Smanski M.J."/>
            <person name="Chevrette M.G."/>
            <person name="De Carvalho L.P.S."/>
            <person name="Shen B."/>
        </authorList>
    </citation>
    <scope>NUCLEOTIDE SEQUENCE [LARGE SCALE GENOMIC DNA]</scope>
    <source>
        <strain evidence="4 5">NPDC006488</strain>
    </source>
</reference>
<sequence>MSNTVINTEPVDTADGRELLEEYQQELFQRWSGPLLHDQTEALAANTGLVPPGGLFLLARVNGIPAGCIGIRALSPDVGEIKRMFVRPAFRGQGIGRSLLTAVETEAHKLGHTRLRLDTMEELIEARGLYAASGYIEIAPYTTNPYIRHWFEKTL</sequence>
<evidence type="ECO:0000256" key="2">
    <source>
        <dbReference type="ARBA" id="ARBA00023315"/>
    </source>
</evidence>
<dbReference type="Gene3D" id="3.40.630.30">
    <property type="match status" value="1"/>
</dbReference>
<gene>
    <name evidence="4" type="ORF">ACFYNQ_51190</name>
</gene>
<feature type="domain" description="N-acetyltransferase" evidence="3">
    <location>
        <begin position="6"/>
        <end position="155"/>
    </location>
</feature>